<gene>
    <name evidence="1" type="ORF">EM932_01480</name>
</gene>
<reference evidence="1 2" key="1">
    <citation type="submission" date="2019-04" db="EMBL/GenBank/DDBJ databases">
        <authorList>
            <person name="Liu A."/>
        </authorList>
    </citation>
    <scope>NUCLEOTIDE SEQUENCE [LARGE SCALE GENOMIC DNA]</scope>
    <source>
        <strain evidence="1 2">RZ03</strain>
    </source>
</reference>
<sequence>MNKEDTRTATDPFTGETFIKSRSNQVFASRENQVKHNNLKAYNKRKAKNEIDKILDKNRQVLMDVLGTNNEIVKSLDYLHGAGFHFGCSTHTINRDGSKWVCIYDYAYSMIDTNTFKIIKLTP</sequence>
<evidence type="ECO:0000313" key="1">
    <source>
        <dbReference type="EMBL" id="TGV04818.1"/>
    </source>
</evidence>
<dbReference type="EMBL" id="SRSO01000001">
    <property type="protein sequence ID" value="TGV04818.1"/>
    <property type="molecule type" value="Genomic_DNA"/>
</dbReference>
<proteinExistence type="predicted"/>
<comment type="caution">
    <text evidence="1">The sequence shown here is derived from an EMBL/GenBank/DDBJ whole genome shotgun (WGS) entry which is preliminary data.</text>
</comment>
<name>A0A4S1E415_9FLAO</name>
<dbReference type="AlphaFoldDB" id="A0A4S1E415"/>
<dbReference type="Proteomes" id="UP000307602">
    <property type="component" value="Unassembled WGS sequence"/>
</dbReference>
<evidence type="ECO:0000313" key="2">
    <source>
        <dbReference type="Proteomes" id="UP000307602"/>
    </source>
</evidence>
<organism evidence="1 2">
    <name type="scientific">Flavivirga rizhaonensis</name>
    <dbReference type="NCBI Taxonomy" id="2559571"/>
    <lineage>
        <taxon>Bacteria</taxon>
        <taxon>Pseudomonadati</taxon>
        <taxon>Bacteroidota</taxon>
        <taxon>Flavobacteriia</taxon>
        <taxon>Flavobacteriales</taxon>
        <taxon>Flavobacteriaceae</taxon>
        <taxon>Flavivirga</taxon>
    </lineage>
</organism>
<accession>A0A4S1E415</accession>
<dbReference type="OrthoDB" id="1367260at2"/>
<dbReference type="RefSeq" id="WP_135874730.1">
    <property type="nucleotide sequence ID" value="NZ_SRSO01000001.1"/>
</dbReference>
<keyword evidence="2" id="KW-1185">Reference proteome</keyword>
<protein>
    <submittedName>
        <fullName evidence="1">Uncharacterized protein</fullName>
    </submittedName>
</protein>